<evidence type="ECO:0000313" key="1">
    <source>
        <dbReference type="EMBL" id="KAK3781131.1"/>
    </source>
</evidence>
<organism evidence="1 2">
    <name type="scientific">Elysia crispata</name>
    <name type="common">lettuce slug</name>
    <dbReference type="NCBI Taxonomy" id="231223"/>
    <lineage>
        <taxon>Eukaryota</taxon>
        <taxon>Metazoa</taxon>
        <taxon>Spiralia</taxon>
        <taxon>Lophotrochozoa</taxon>
        <taxon>Mollusca</taxon>
        <taxon>Gastropoda</taxon>
        <taxon>Heterobranchia</taxon>
        <taxon>Euthyneura</taxon>
        <taxon>Panpulmonata</taxon>
        <taxon>Sacoglossa</taxon>
        <taxon>Placobranchoidea</taxon>
        <taxon>Plakobranchidae</taxon>
        <taxon>Elysia</taxon>
    </lineage>
</organism>
<name>A0AAE1A5Q1_9GAST</name>
<feature type="non-terminal residue" evidence="1">
    <location>
        <position position="1"/>
    </location>
</feature>
<reference evidence="1" key="1">
    <citation type="journal article" date="2023" name="G3 (Bethesda)">
        <title>A reference genome for the long-term kleptoplast-retaining sea slug Elysia crispata morphotype clarki.</title>
        <authorList>
            <person name="Eastman K.E."/>
            <person name="Pendleton A.L."/>
            <person name="Shaikh M.A."/>
            <person name="Suttiyut T."/>
            <person name="Ogas R."/>
            <person name="Tomko P."/>
            <person name="Gavelis G."/>
            <person name="Widhalm J.R."/>
            <person name="Wisecaver J.H."/>
        </authorList>
    </citation>
    <scope>NUCLEOTIDE SEQUENCE</scope>
    <source>
        <strain evidence="1">ECLA1</strain>
    </source>
</reference>
<comment type="caution">
    <text evidence="1">The sequence shown here is derived from an EMBL/GenBank/DDBJ whole genome shotgun (WGS) entry which is preliminary data.</text>
</comment>
<keyword evidence="2" id="KW-1185">Reference proteome</keyword>
<evidence type="ECO:0000313" key="2">
    <source>
        <dbReference type="Proteomes" id="UP001283361"/>
    </source>
</evidence>
<proteinExistence type="predicted"/>
<gene>
    <name evidence="1" type="ORF">RRG08_020073</name>
</gene>
<dbReference type="EMBL" id="JAWDGP010002657">
    <property type="protein sequence ID" value="KAK3781131.1"/>
    <property type="molecule type" value="Genomic_DNA"/>
</dbReference>
<sequence length="56" mass="6358">VERMQTAFMKLVQLDEMNGAILHVLRDQMNFCKMERVNLGENWPVAEEAGTSSDSS</sequence>
<dbReference type="AlphaFoldDB" id="A0AAE1A5Q1"/>
<protein>
    <submittedName>
        <fullName evidence="1">Uncharacterized protein</fullName>
    </submittedName>
</protein>
<accession>A0AAE1A5Q1</accession>
<dbReference type="Proteomes" id="UP001283361">
    <property type="component" value="Unassembled WGS sequence"/>
</dbReference>